<feature type="domain" description="VOC" evidence="1">
    <location>
        <begin position="14"/>
        <end position="131"/>
    </location>
</feature>
<dbReference type="SUPFAM" id="SSF54593">
    <property type="entry name" value="Glyoxalase/Bleomycin resistance protein/Dihydroxybiphenyl dioxygenase"/>
    <property type="match status" value="1"/>
</dbReference>
<sequence>MEASSSREHPLTVLFNHTIIAAHDKHDSASFFTRIFDLPPAEPGGHFLVVRLDGGTMLQFAEPGVEFPPQHYAFLITEADFDGLYGRLRHEGVPHWADPRGKLPEQHNNNHGGRGVYFTDPSEHFLEAITQPYSS</sequence>
<reference evidence="3" key="1">
    <citation type="submission" date="2016-10" db="EMBL/GenBank/DDBJ databases">
        <authorList>
            <person name="Varghese N."/>
            <person name="Submissions S."/>
        </authorList>
    </citation>
    <scope>NUCLEOTIDE SEQUENCE [LARGE SCALE GENOMIC DNA]</scope>
    <source>
        <strain evidence="3">DSM 45004</strain>
    </source>
</reference>
<evidence type="ECO:0000313" key="2">
    <source>
        <dbReference type="EMBL" id="SFD59635.1"/>
    </source>
</evidence>
<dbReference type="EMBL" id="FOMZ01000001">
    <property type="protein sequence ID" value="SFD59635.1"/>
    <property type="molecule type" value="Genomic_DNA"/>
</dbReference>
<proteinExistence type="predicted"/>
<accession>A0A1I1TM88</accession>
<protein>
    <recommendedName>
        <fullName evidence="1">VOC domain-containing protein</fullName>
    </recommendedName>
</protein>
<name>A0A1I1TM88_9ACTN</name>
<dbReference type="Proteomes" id="UP000198716">
    <property type="component" value="Unassembled WGS sequence"/>
</dbReference>
<organism evidence="2 3">
    <name type="scientific">Actinopolyspora alba</name>
    <dbReference type="NCBI Taxonomy" id="673379"/>
    <lineage>
        <taxon>Bacteria</taxon>
        <taxon>Bacillati</taxon>
        <taxon>Actinomycetota</taxon>
        <taxon>Actinomycetes</taxon>
        <taxon>Actinopolysporales</taxon>
        <taxon>Actinopolysporaceae</taxon>
        <taxon>Actinopolyspora</taxon>
        <taxon>Actinopolyspora alba group</taxon>
    </lineage>
</organism>
<dbReference type="InterPro" id="IPR029068">
    <property type="entry name" value="Glyas_Bleomycin-R_OHBP_Dase"/>
</dbReference>
<dbReference type="PROSITE" id="PS51819">
    <property type="entry name" value="VOC"/>
    <property type="match status" value="1"/>
</dbReference>
<evidence type="ECO:0000313" key="3">
    <source>
        <dbReference type="Proteomes" id="UP000198716"/>
    </source>
</evidence>
<evidence type="ECO:0000259" key="1">
    <source>
        <dbReference type="PROSITE" id="PS51819"/>
    </source>
</evidence>
<dbReference type="AlphaFoldDB" id="A0A1I1TM88"/>
<dbReference type="InterPro" id="IPR037523">
    <property type="entry name" value="VOC_core"/>
</dbReference>
<dbReference type="Gene3D" id="3.10.180.10">
    <property type="entry name" value="2,3-Dihydroxybiphenyl 1,2-Dioxygenase, domain 1"/>
    <property type="match status" value="1"/>
</dbReference>
<keyword evidence="3" id="KW-1185">Reference proteome</keyword>
<dbReference type="CDD" id="cd08351">
    <property type="entry name" value="ChaP_like"/>
    <property type="match status" value="1"/>
</dbReference>
<gene>
    <name evidence="2" type="ORF">SAMN04487819_101190</name>
</gene>